<evidence type="ECO:0000256" key="1">
    <source>
        <dbReference type="SAM" id="MobiDB-lite"/>
    </source>
</evidence>
<feature type="region of interest" description="Disordered" evidence="1">
    <location>
        <begin position="1"/>
        <end position="28"/>
    </location>
</feature>
<protein>
    <recommendedName>
        <fullName evidence="2">Anti-sigma factor NepR domain-containing protein</fullName>
    </recommendedName>
</protein>
<name>A0A6N4RE78_BLAVI</name>
<gene>
    <name evidence="3" type="ORF">DI628_05140</name>
</gene>
<feature type="domain" description="Anti-sigma factor NepR" evidence="2">
    <location>
        <begin position="33"/>
        <end position="67"/>
    </location>
</feature>
<dbReference type="InterPro" id="IPR041649">
    <property type="entry name" value="NepR"/>
</dbReference>
<comment type="caution">
    <text evidence="3">The sequence shown here is derived from an EMBL/GenBank/DDBJ whole genome shotgun (WGS) entry which is preliminary data.</text>
</comment>
<dbReference type="EMBL" id="VAFM01000001">
    <property type="protein sequence ID" value="TKW62007.1"/>
    <property type="molecule type" value="Genomic_DNA"/>
</dbReference>
<dbReference type="Proteomes" id="UP000320948">
    <property type="component" value="Unassembled WGS sequence"/>
</dbReference>
<sequence length="72" mass="7923">MSTNITDLLAATTAEKPDTTQDTATPGLGVDVQKHIGNLLKVSFQDMLIEPVPDRFSQLLEQLEQAEKNKVK</sequence>
<accession>A0A6N4RE78</accession>
<evidence type="ECO:0000313" key="3">
    <source>
        <dbReference type="EMBL" id="TKW62007.1"/>
    </source>
</evidence>
<proteinExistence type="predicted"/>
<dbReference type="Pfam" id="PF18557">
    <property type="entry name" value="NepR"/>
    <property type="match status" value="1"/>
</dbReference>
<reference evidence="3 4" key="1">
    <citation type="journal article" date="2017" name="Nat. Commun.">
        <title>In situ click chemistry generation of cyclooxygenase-2 inhibitors.</title>
        <authorList>
            <person name="Bhardwaj A."/>
            <person name="Kaur J."/>
            <person name="Wuest M."/>
            <person name="Wuest F."/>
        </authorList>
    </citation>
    <scope>NUCLEOTIDE SEQUENCE [LARGE SCALE GENOMIC DNA]</scope>
    <source>
        <strain evidence="3">S2_018_000_R2_106</strain>
    </source>
</reference>
<evidence type="ECO:0000259" key="2">
    <source>
        <dbReference type="Pfam" id="PF18557"/>
    </source>
</evidence>
<organism evidence="3 4">
    <name type="scientific">Blastochloris viridis</name>
    <name type="common">Rhodopseudomonas viridis</name>
    <dbReference type="NCBI Taxonomy" id="1079"/>
    <lineage>
        <taxon>Bacteria</taxon>
        <taxon>Pseudomonadati</taxon>
        <taxon>Pseudomonadota</taxon>
        <taxon>Alphaproteobacteria</taxon>
        <taxon>Hyphomicrobiales</taxon>
        <taxon>Blastochloridaceae</taxon>
        <taxon>Blastochloris</taxon>
    </lineage>
</organism>
<evidence type="ECO:0000313" key="4">
    <source>
        <dbReference type="Proteomes" id="UP000320948"/>
    </source>
</evidence>
<dbReference type="AlphaFoldDB" id="A0A6N4RE78"/>